<dbReference type="AlphaFoldDB" id="A0A913YRI5"/>
<dbReference type="GO" id="GO:0140297">
    <property type="term" value="F:DNA-binding transcription factor binding"/>
    <property type="evidence" value="ECO:0007669"/>
    <property type="project" value="TreeGrafter"/>
</dbReference>
<protein>
    <recommendedName>
        <fullName evidence="6">LIM zinc-binding domain-containing protein</fullName>
    </recommendedName>
</protein>
<feature type="domain" description="LIM zinc-binding" evidence="6">
    <location>
        <begin position="16"/>
        <end position="78"/>
    </location>
</feature>
<dbReference type="GO" id="GO:0045944">
    <property type="term" value="P:positive regulation of transcription by RNA polymerase II"/>
    <property type="evidence" value="ECO:0007669"/>
    <property type="project" value="TreeGrafter"/>
</dbReference>
<dbReference type="PANTHER" id="PTHR45787:SF1">
    <property type="entry name" value="LIM ZINC-BINDING DOMAIN-CONTAINING PROTEIN"/>
    <property type="match status" value="1"/>
</dbReference>
<proteinExistence type="predicted"/>
<keyword evidence="4 5" id="KW-0440">LIM domain</keyword>
<keyword evidence="3 5" id="KW-0862">Zinc</keyword>
<evidence type="ECO:0000256" key="3">
    <source>
        <dbReference type="ARBA" id="ARBA00022833"/>
    </source>
</evidence>
<evidence type="ECO:0000256" key="4">
    <source>
        <dbReference type="ARBA" id="ARBA00023038"/>
    </source>
</evidence>
<keyword evidence="8" id="KW-1185">Reference proteome</keyword>
<dbReference type="SUPFAM" id="SSF57716">
    <property type="entry name" value="Glucocorticoid receptor-like (DNA-binding domain)"/>
    <property type="match status" value="2"/>
</dbReference>
<dbReference type="Pfam" id="PF00412">
    <property type="entry name" value="LIM"/>
    <property type="match status" value="2"/>
</dbReference>
<dbReference type="PROSITE" id="PS50023">
    <property type="entry name" value="LIM_DOMAIN_2"/>
    <property type="match status" value="2"/>
</dbReference>
<dbReference type="SMART" id="SM00132">
    <property type="entry name" value="LIM"/>
    <property type="match status" value="2"/>
</dbReference>
<accession>A0A913YRI5</accession>
<dbReference type="PROSITE" id="PS00478">
    <property type="entry name" value="LIM_DOMAIN_1"/>
    <property type="match status" value="1"/>
</dbReference>
<organism evidence="7 8">
    <name type="scientific">Exaiptasia diaphana</name>
    <name type="common">Tropical sea anemone</name>
    <name type="synonym">Aiptasia pulchella</name>
    <dbReference type="NCBI Taxonomy" id="2652724"/>
    <lineage>
        <taxon>Eukaryota</taxon>
        <taxon>Metazoa</taxon>
        <taxon>Cnidaria</taxon>
        <taxon>Anthozoa</taxon>
        <taxon>Hexacorallia</taxon>
        <taxon>Actiniaria</taxon>
        <taxon>Aiptasiidae</taxon>
        <taxon>Exaiptasia</taxon>
    </lineage>
</organism>
<dbReference type="GO" id="GO:0046872">
    <property type="term" value="F:metal ion binding"/>
    <property type="evidence" value="ECO:0007669"/>
    <property type="project" value="UniProtKB-KW"/>
</dbReference>
<evidence type="ECO:0000313" key="8">
    <source>
        <dbReference type="Proteomes" id="UP000887567"/>
    </source>
</evidence>
<feature type="domain" description="LIM zinc-binding" evidence="6">
    <location>
        <begin position="80"/>
        <end position="143"/>
    </location>
</feature>
<dbReference type="KEGG" id="epa:110248071"/>
<evidence type="ECO:0000256" key="1">
    <source>
        <dbReference type="ARBA" id="ARBA00022723"/>
    </source>
</evidence>
<dbReference type="InterPro" id="IPR001781">
    <property type="entry name" value="Znf_LIM"/>
</dbReference>
<dbReference type="Gene3D" id="2.10.110.10">
    <property type="entry name" value="Cysteine Rich Protein"/>
    <property type="match status" value="2"/>
</dbReference>
<dbReference type="Proteomes" id="UP000887567">
    <property type="component" value="Unplaced"/>
</dbReference>
<dbReference type="OrthoDB" id="6352355at2759"/>
<dbReference type="RefSeq" id="XP_028517663.1">
    <property type="nucleotide sequence ID" value="XM_028661862.1"/>
</dbReference>
<dbReference type="OMA" id="NAYHIEC"/>
<dbReference type="FunFam" id="2.10.110.10:FF:000015">
    <property type="entry name" value="LIM domain only 3"/>
    <property type="match status" value="1"/>
</dbReference>
<evidence type="ECO:0000313" key="7">
    <source>
        <dbReference type="EnsemblMetazoa" id="XP_028517663.1"/>
    </source>
</evidence>
<keyword evidence="1 5" id="KW-0479">Metal-binding</keyword>
<evidence type="ECO:0000259" key="6">
    <source>
        <dbReference type="PROSITE" id="PS50023"/>
    </source>
</evidence>
<dbReference type="GO" id="GO:0005634">
    <property type="term" value="C:nucleus"/>
    <property type="evidence" value="ECO:0007669"/>
    <property type="project" value="TreeGrafter"/>
</dbReference>
<dbReference type="GeneID" id="110248071"/>
<dbReference type="EnsemblMetazoa" id="XM_028661862.1">
    <property type="protein sequence ID" value="XP_028517663.1"/>
    <property type="gene ID" value="LOC110248071"/>
</dbReference>
<dbReference type="InterPro" id="IPR050945">
    <property type="entry name" value="LMO_RBTN_TF"/>
</dbReference>
<dbReference type="PANTHER" id="PTHR45787">
    <property type="entry name" value="LD11652P"/>
    <property type="match status" value="1"/>
</dbReference>
<reference evidence="7" key="1">
    <citation type="submission" date="2022-11" db="UniProtKB">
        <authorList>
            <consortium name="EnsemblMetazoa"/>
        </authorList>
    </citation>
    <scope>IDENTIFICATION</scope>
</reference>
<sequence length="168" mass="18981">MSAVDNNPRSILTDHRVCRACNKPITDRYVLRAIDSFWHEGCLKCACCECRLGDIGSSLYCKSDLILCKRDYLRLFGIPGKCSQCNKPIAAFELVMRARDNAYHIECFGCQVCRKRLVVGESYCFHDNKVLCLDRCAREIQAGKMAGKFDKQTKNLKVLKATSTINGL</sequence>
<dbReference type="GO" id="GO:0003713">
    <property type="term" value="F:transcription coactivator activity"/>
    <property type="evidence" value="ECO:0007669"/>
    <property type="project" value="TreeGrafter"/>
</dbReference>
<evidence type="ECO:0000256" key="5">
    <source>
        <dbReference type="PROSITE-ProRule" id="PRU00125"/>
    </source>
</evidence>
<keyword evidence="2" id="KW-0677">Repeat</keyword>
<evidence type="ECO:0000256" key="2">
    <source>
        <dbReference type="ARBA" id="ARBA00022737"/>
    </source>
</evidence>
<name>A0A913YRI5_EXADI</name>